<comment type="catalytic activity">
    <reaction evidence="13 14">
        <text>2,5-diamino-6-hydroxy-4-(5-phosphoribosylamino)-pyrimidine + H2O + H(+) = 5-amino-6-(5-phospho-D-ribosylamino)uracil + NH4(+)</text>
        <dbReference type="Rhea" id="RHEA:21868"/>
        <dbReference type="ChEBI" id="CHEBI:15377"/>
        <dbReference type="ChEBI" id="CHEBI:15378"/>
        <dbReference type="ChEBI" id="CHEBI:28938"/>
        <dbReference type="ChEBI" id="CHEBI:58453"/>
        <dbReference type="ChEBI" id="CHEBI:58614"/>
        <dbReference type="EC" id="3.5.4.26"/>
    </reaction>
</comment>
<comment type="pathway">
    <text evidence="3 14">Cofactor biosynthesis; riboflavin biosynthesis; 5-amino-6-(D-ribitylamino)uracil from GTP: step 3/4.</text>
</comment>
<feature type="binding site" evidence="16">
    <location>
        <begin position="281"/>
        <end position="287"/>
    </location>
    <ligand>
        <name>NADP(+)</name>
        <dbReference type="ChEBI" id="CHEBI:58349"/>
    </ligand>
</feature>
<evidence type="ECO:0000256" key="12">
    <source>
        <dbReference type="ARBA" id="ARBA00049861"/>
    </source>
</evidence>
<comment type="pathway">
    <text evidence="2 14">Cofactor biosynthesis; riboflavin biosynthesis; 5-amino-6-(D-ribitylamino)uracil from GTP: step 2/4.</text>
</comment>
<sequence length="353" mass="37126">MTTAPREADAITAPVRDAMIRALELARRGPRHGVNPQVGCVLLSPEGDVLAEGWHEGAGTPHAEVAALRALVRPELARGATAVVSLEPCNHHGRTGPCSVALIEAGVSRVVYAVPDPGVRSGGGGERMREAGLDVQQGLLAHEAAETIRPWLTAMRLGRPFVTVKWASSLDGRAAAADGSSRWITGAQARADVHRRRADADAILVGTGTLLADDPELTARGDDGLLPHQPAPVVVGRRAVPATARVHAHPLPLRTFDGLDLHAMLRELFDEEVRSVLVEGGPTLASAFLAAGLADELLVYLAPTLIGGPMTAVGDLGVESIGEQRRLVFTDLRRLGDDVLLVARPDASAPTKE</sequence>
<evidence type="ECO:0000256" key="13">
    <source>
        <dbReference type="ARBA" id="ARBA00049886"/>
    </source>
</evidence>
<keyword evidence="7 14" id="KW-0479">Metal-binding</keyword>
<keyword evidence="8 14" id="KW-0862">Zinc</keyword>
<dbReference type="InterPro" id="IPR016193">
    <property type="entry name" value="Cytidine_deaminase-like"/>
</dbReference>
<feature type="binding site" evidence="17">
    <location>
        <position position="98"/>
    </location>
    <ligand>
        <name>Zn(2+)</name>
        <dbReference type="ChEBI" id="CHEBI:29105"/>
        <note>catalytic</note>
    </ligand>
</feature>
<feature type="binding site" evidence="16">
    <location>
        <position position="209"/>
    </location>
    <ligand>
        <name>NADP(+)</name>
        <dbReference type="ChEBI" id="CHEBI:58349"/>
    </ligand>
</feature>
<keyword evidence="11" id="KW-0511">Multifunctional enzyme</keyword>
<evidence type="ECO:0000256" key="3">
    <source>
        <dbReference type="ARBA" id="ARBA00004910"/>
    </source>
</evidence>
<evidence type="ECO:0000256" key="1">
    <source>
        <dbReference type="ARBA" id="ARBA00002151"/>
    </source>
</evidence>
<comment type="similarity">
    <text evidence="5 14">In the C-terminal section; belongs to the HTP reductase family.</text>
</comment>
<comment type="cofactor">
    <cofactor evidence="14 17">
        <name>Zn(2+)</name>
        <dbReference type="ChEBI" id="CHEBI:29105"/>
    </cofactor>
    <text evidence="14 17">Binds 1 zinc ion.</text>
</comment>
<dbReference type="EC" id="1.1.1.193" evidence="14"/>
<feature type="binding site" evidence="16">
    <location>
        <position position="213"/>
    </location>
    <ligand>
        <name>NADP(+)</name>
        <dbReference type="ChEBI" id="CHEBI:58349"/>
    </ligand>
</feature>
<feature type="binding site" evidence="16">
    <location>
        <position position="197"/>
    </location>
    <ligand>
        <name>substrate</name>
    </ligand>
</feature>
<reference evidence="19" key="1">
    <citation type="submission" date="2022-08" db="EMBL/GenBank/DDBJ databases">
        <authorList>
            <person name="Deng Y."/>
            <person name="Han X.-F."/>
            <person name="Zhang Y.-Q."/>
        </authorList>
    </citation>
    <scope>NUCLEOTIDE SEQUENCE</scope>
    <source>
        <strain evidence="19">CPCC 203407</strain>
    </source>
</reference>
<dbReference type="Proteomes" id="UP001165587">
    <property type="component" value="Unassembled WGS sequence"/>
</dbReference>
<evidence type="ECO:0000313" key="19">
    <source>
        <dbReference type="EMBL" id="MCS5725526.1"/>
    </source>
</evidence>
<comment type="caution">
    <text evidence="19">The sequence shown here is derived from an EMBL/GenBank/DDBJ whole genome shotgun (WGS) entry which is preliminary data.</text>
</comment>
<dbReference type="PANTHER" id="PTHR38011">
    <property type="entry name" value="DIHYDROFOLATE REDUCTASE FAMILY PROTEIN (AFU_ORTHOLOGUE AFUA_8G06820)"/>
    <property type="match status" value="1"/>
</dbReference>
<comment type="catalytic activity">
    <reaction evidence="12 14">
        <text>5-amino-6-(5-phospho-D-ribitylamino)uracil + NADP(+) = 5-amino-6-(5-phospho-D-ribosylamino)uracil + NADPH + H(+)</text>
        <dbReference type="Rhea" id="RHEA:17845"/>
        <dbReference type="ChEBI" id="CHEBI:15378"/>
        <dbReference type="ChEBI" id="CHEBI:57783"/>
        <dbReference type="ChEBI" id="CHEBI:58349"/>
        <dbReference type="ChEBI" id="CHEBI:58421"/>
        <dbReference type="ChEBI" id="CHEBI:58453"/>
        <dbReference type="EC" id="1.1.1.193"/>
    </reaction>
</comment>
<dbReference type="InterPro" id="IPR002125">
    <property type="entry name" value="CMP_dCMP_dom"/>
</dbReference>
<evidence type="ECO:0000256" key="15">
    <source>
        <dbReference type="PIRSR" id="PIRSR006769-1"/>
    </source>
</evidence>
<dbReference type="InterPro" id="IPR004794">
    <property type="entry name" value="Eubact_RibD"/>
</dbReference>
<dbReference type="EMBL" id="JANLCK010000003">
    <property type="protein sequence ID" value="MCS5725526.1"/>
    <property type="molecule type" value="Genomic_DNA"/>
</dbReference>
<feature type="binding site" evidence="16">
    <location>
        <position position="220"/>
    </location>
    <ligand>
        <name>substrate</name>
    </ligand>
</feature>
<dbReference type="GO" id="GO:0008703">
    <property type="term" value="F:5-amino-6-(5-phosphoribosylamino)uracil reductase activity"/>
    <property type="evidence" value="ECO:0007669"/>
    <property type="project" value="UniProtKB-EC"/>
</dbReference>
<evidence type="ECO:0000256" key="8">
    <source>
        <dbReference type="ARBA" id="ARBA00022833"/>
    </source>
</evidence>
<dbReference type="Pfam" id="PF00383">
    <property type="entry name" value="dCMP_cyt_deam_1"/>
    <property type="match status" value="1"/>
</dbReference>
<evidence type="ECO:0000256" key="4">
    <source>
        <dbReference type="ARBA" id="ARBA00005259"/>
    </source>
</evidence>
<dbReference type="Gene3D" id="3.40.430.10">
    <property type="entry name" value="Dihydrofolate Reductase, subunit A"/>
    <property type="match status" value="1"/>
</dbReference>
<evidence type="ECO:0000256" key="10">
    <source>
        <dbReference type="ARBA" id="ARBA00023002"/>
    </source>
</evidence>
<keyword evidence="10 14" id="KW-0560">Oxidoreductase</keyword>
<dbReference type="InterPro" id="IPR016192">
    <property type="entry name" value="APOBEC/CMP_deaminase_Zn-bd"/>
</dbReference>
<keyword evidence="14 19" id="KW-0378">Hydrolase</keyword>
<evidence type="ECO:0000256" key="2">
    <source>
        <dbReference type="ARBA" id="ARBA00004882"/>
    </source>
</evidence>
<dbReference type="RefSeq" id="WP_259526034.1">
    <property type="nucleotide sequence ID" value="NZ_JANLCK010000003.1"/>
</dbReference>
<dbReference type="InterPro" id="IPR002734">
    <property type="entry name" value="RibDG_C"/>
</dbReference>
<dbReference type="PROSITE" id="PS00903">
    <property type="entry name" value="CYT_DCMP_DEAMINASES_1"/>
    <property type="match status" value="1"/>
</dbReference>
<dbReference type="PROSITE" id="PS51747">
    <property type="entry name" value="CYT_DCMP_DEAMINASES_2"/>
    <property type="match status" value="1"/>
</dbReference>
<dbReference type="GO" id="GO:0008270">
    <property type="term" value="F:zinc ion binding"/>
    <property type="evidence" value="ECO:0007669"/>
    <property type="project" value="InterPro"/>
</dbReference>
<evidence type="ECO:0000256" key="9">
    <source>
        <dbReference type="ARBA" id="ARBA00022857"/>
    </source>
</evidence>
<dbReference type="PANTHER" id="PTHR38011:SF7">
    <property type="entry name" value="2,5-DIAMINO-6-RIBOSYLAMINO-4(3H)-PYRIMIDINONE 5'-PHOSPHATE REDUCTASE"/>
    <property type="match status" value="1"/>
</dbReference>
<evidence type="ECO:0000256" key="16">
    <source>
        <dbReference type="PIRSR" id="PIRSR006769-2"/>
    </source>
</evidence>
<evidence type="ECO:0000256" key="11">
    <source>
        <dbReference type="ARBA" id="ARBA00023268"/>
    </source>
</evidence>
<accession>A0AA42BTT3</accession>
<dbReference type="SUPFAM" id="SSF53927">
    <property type="entry name" value="Cytidine deaminase-like"/>
    <property type="match status" value="1"/>
</dbReference>
<gene>
    <name evidence="19" type="primary">ribD</name>
    <name evidence="19" type="ORF">N1028_06420</name>
</gene>
<feature type="domain" description="CMP/dCMP-type deaminase" evidence="18">
    <location>
        <begin position="13"/>
        <end position="135"/>
    </location>
</feature>
<feature type="binding site" evidence="16">
    <location>
        <position position="183"/>
    </location>
    <ligand>
        <name>substrate</name>
    </ligand>
</feature>
<organism evidence="19 20">
    <name type="scientific">Herbiconiux oxytropis</name>
    <dbReference type="NCBI Taxonomy" id="2970915"/>
    <lineage>
        <taxon>Bacteria</taxon>
        <taxon>Bacillati</taxon>
        <taxon>Actinomycetota</taxon>
        <taxon>Actinomycetes</taxon>
        <taxon>Micrococcales</taxon>
        <taxon>Microbacteriaceae</taxon>
        <taxon>Herbiconiux</taxon>
    </lineage>
</organism>
<keyword evidence="20" id="KW-1185">Reference proteome</keyword>
<feature type="binding site" evidence="16">
    <location>
        <position position="167"/>
    </location>
    <ligand>
        <name>substrate</name>
    </ligand>
</feature>
<protein>
    <recommendedName>
        <fullName evidence="14">Riboflavin biosynthesis protein RibD</fullName>
    </recommendedName>
    <domain>
        <recommendedName>
            <fullName evidence="14">Diaminohydroxyphosphoribosylaminopyrimidine deaminase</fullName>
            <shortName evidence="14">DRAP deaminase</shortName>
            <ecNumber evidence="14">3.5.4.26</ecNumber>
        </recommendedName>
        <alternativeName>
            <fullName evidence="14">Riboflavin-specific deaminase</fullName>
        </alternativeName>
    </domain>
    <domain>
        <recommendedName>
            <fullName evidence="14">5-amino-6-(5-phosphoribosylamino)uracil reductase</fullName>
            <ecNumber evidence="14">1.1.1.193</ecNumber>
        </recommendedName>
        <alternativeName>
            <fullName evidence="14">HTP reductase</fullName>
        </alternativeName>
    </domain>
</protein>
<dbReference type="Gene3D" id="3.40.140.10">
    <property type="entry name" value="Cytidine Deaminase, domain 2"/>
    <property type="match status" value="1"/>
</dbReference>
<proteinExistence type="inferred from homology"/>
<feature type="binding site" evidence="17">
    <location>
        <position position="62"/>
    </location>
    <ligand>
        <name>Zn(2+)</name>
        <dbReference type="ChEBI" id="CHEBI:29105"/>
        <note>catalytic</note>
    </ligand>
</feature>
<dbReference type="GO" id="GO:0008835">
    <property type="term" value="F:diaminohydroxyphosphoribosylaminopyrimidine deaminase activity"/>
    <property type="evidence" value="ECO:0007669"/>
    <property type="project" value="UniProtKB-EC"/>
</dbReference>
<dbReference type="InterPro" id="IPR024072">
    <property type="entry name" value="DHFR-like_dom_sf"/>
</dbReference>
<dbReference type="PIRSF" id="PIRSF006769">
    <property type="entry name" value="RibD"/>
    <property type="match status" value="1"/>
</dbReference>
<evidence type="ECO:0000256" key="14">
    <source>
        <dbReference type="PIRNR" id="PIRNR006769"/>
    </source>
</evidence>
<name>A0AA42BTT3_9MICO</name>
<keyword evidence="9 14" id="KW-0521">NADP</keyword>
<feature type="binding site" evidence="16">
    <location>
        <position position="279"/>
    </location>
    <ligand>
        <name>substrate</name>
    </ligand>
</feature>
<dbReference type="InterPro" id="IPR050765">
    <property type="entry name" value="Riboflavin_Biosynth_HTPR"/>
</dbReference>
<keyword evidence="6 14" id="KW-0686">Riboflavin biosynthesis</keyword>
<dbReference type="CDD" id="cd01284">
    <property type="entry name" value="Riboflavin_deaminase-reductase"/>
    <property type="match status" value="1"/>
</dbReference>
<comment type="function">
    <text evidence="1 14">Converts 2,5-diamino-6-(ribosylamino)-4(3h)-pyrimidinone 5'-phosphate into 5-amino-6-(ribosylamino)-2,4(1h,3h)-pyrimidinedione 5'-phosphate.</text>
</comment>
<evidence type="ECO:0000256" key="17">
    <source>
        <dbReference type="PIRSR" id="PIRSR006769-3"/>
    </source>
</evidence>
<evidence type="ECO:0000256" key="7">
    <source>
        <dbReference type="ARBA" id="ARBA00022723"/>
    </source>
</evidence>
<dbReference type="GO" id="GO:0009231">
    <property type="term" value="P:riboflavin biosynthetic process"/>
    <property type="evidence" value="ECO:0007669"/>
    <property type="project" value="UniProtKB-KW"/>
</dbReference>
<evidence type="ECO:0000256" key="5">
    <source>
        <dbReference type="ARBA" id="ARBA00007417"/>
    </source>
</evidence>
<evidence type="ECO:0000313" key="20">
    <source>
        <dbReference type="Proteomes" id="UP001165587"/>
    </source>
</evidence>
<feature type="binding site" evidence="17">
    <location>
        <position position="89"/>
    </location>
    <ligand>
        <name>Zn(2+)</name>
        <dbReference type="ChEBI" id="CHEBI:29105"/>
        <note>catalytic</note>
    </ligand>
</feature>
<evidence type="ECO:0000259" key="18">
    <source>
        <dbReference type="PROSITE" id="PS51747"/>
    </source>
</evidence>
<dbReference type="EC" id="3.5.4.26" evidence="14"/>
<dbReference type="Pfam" id="PF01872">
    <property type="entry name" value="RibD_C"/>
    <property type="match status" value="1"/>
</dbReference>
<comment type="similarity">
    <text evidence="4 14">In the N-terminal section; belongs to the cytidine and deoxycytidylate deaminase family.</text>
</comment>
<feature type="binding site" evidence="16">
    <location>
        <position position="217"/>
    </location>
    <ligand>
        <name>substrate</name>
    </ligand>
</feature>
<evidence type="ECO:0000256" key="6">
    <source>
        <dbReference type="ARBA" id="ARBA00022619"/>
    </source>
</evidence>
<dbReference type="NCBIfam" id="TIGR00326">
    <property type="entry name" value="eubact_ribD"/>
    <property type="match status" value="1"/>
</dbReference>
<feature type="binding site" evidence="16">
    <location>
        <position position="181"/>
    </location>
    <ligand>
        <name>substrate</name>
    </ligand>
</feature>
<feature type="active site" description="Proton donor" evidence="15">
    <location>
        <position position="64"/>
    </location>
</feature>
<dbReference type="SUPFAM" id="SSF53597">
    <property type="entry name" value="Dihydrofolate reductase-like"/>
    <property type="match status" value="1"/>
</dbReference>
<dbReference type="AlphaFoldDB" id="A0AA42BTT3"/>